<keyword evidence="1" id="KW-0175">Coiled coil</keyword>
<feature type="compositionally biased region" description="Polar residues" evidence="2">
    <location>
        <begin position="141"/>
        <end position="158"/>
    </location>
</feature>
<feature type="region of interest" description="Disordered" evidence="2">
    <location>
        <begin position="356"/>
        <end position="388"/>
    </location>
</feature>
<evidence type="ECO:0000313" key="4">
    <source>
        <dbReference type="EMBL" id="KAF8770500.1"/>
    </source>
</evidence>
<dbReference type="PANTHER" id="PTHR21574:SF0">
    <property type="entry name" value="CENTROSOMAL PROTEIN OF 120 KDA"/>
    <property type="match status" value="1"/>
</dbReference>
<dbReference type="InterPro" id="IPR039893">
    <property type="entry name" value="CEP120-like"/>
</dbReference>
<dbReference type="Pfam" id="PF00168">
    <property type="entry name" value="C2"/>
    <property type="match status" value="1"/>
</dbReference>
<feature type="compositionally biased region" description="Polar residues" evidence="2">
    <location>
        <begin position="998"/>
        <end position="1031"/>
    </location>
</feature>
<dbReference type="PROSITE" id="PS50004">
    <property type="entry name" value="C2"/>
    <property type="match status" value="1"/>
</dbReference>
<dbReference type="Proteomes" id="UP000807504">
    <property type="component" value="Unassembled WGS sequence"/>
</dbReference>
<dbReference type="Gene3D" id="2.60.40.150">
    <property type="entry name" value="C2 domain"/>
    <property type="match status" value="1"/>
</dbReference>
<reference evidence="4" key="1">
    <citation type="journal article" date="2020" name="bioRxiv">
        <title>Chromosome-level reference genome of the European wasp spider Argiope bruennichi: a resource for studies on range expansion and evolutionary adaptation.</title>
        <authorList>
            <person name="Sheffer M.M."/>
            <person name="Hoppe A."/>
            <person name="Krehenwinkel H."/>
            <person name="Uhl G."/>
            <person name="Kuss A.W."/>
            <person name="Jensen L."/>
            <person name="Jensen C."/>
            <person name="Gillespie R.G."/>
            <person name="Hoff K.J."/>
            <person name="Prost S."/>
        </authorList>
    </citation>
    <scope>NUCLEOTIDE SEQUENCE</scope>
</reference>
<dbReference type="PANTHER" id="PTHR21574">
    <property type="entry name" value="CENTROSOMAL PROTEIN OF 120 KDA"/>
    <property type="match status" value="1"/>
</dbReference>
<protein>
    <submittedName>
        <fullName evidence="4">Centrosomal protein of 120 kDa like protein</fullName>
    </submittedName>
</protein>
<gene>
    <name evidence="4" type="ORF">HNY73_018021</name>
</gene>
<sequence length="1098" mass="124005">MSTNYIIVISVLEGKNFPTRHDKYLLVEAKFDGEVMSTDPAPHVMRPHFNTELAWEVDKKGLQMHRLQRSPIKLQWYAVDLDLTKKETIGYMIIDVRLAQEKLQSPKWYPLLNSKYQKEKPEVLLSLYLERVVEEIPSSLPNGHSAYSSRRNSLSQDRNGCKKQPVAPRIPKPSTMKTPNHVSHTNSLKPILLSQAGCYQIGPPELCNEKYVFSVTLAFAANLNKLAPPAMLKSSKGFFFYYSLFDNDVITEKFSSLSNPDFLAERASVRISSSPNVLSEYFEQNSALEILLCCGDISLGSGQIPLGPLSCVNNHDINQEPLCIEGSVQIMPIEKTSRLGGDDLSPFVGVTVVLQADKPDEESNEHKENSTPVQEEIAPPETSQNHHRSALTLKKNPSFAQKIFSKNEDILSSHDAQGDKINVDRSENSNPHHSAVPNDPSSGSYNHSSDNSPPEVRDPSTAINSPPNSLPIKNDNSAHHFSFSLDLCNFKATRLAHPINLFIRYSYPFFGTTSSMVTHPDIEVNPKREISIPHGYCAFNFATTFTLLKSTFWETPLILEVLHRKKGGQEQLVGTARINLFQVLDAACVSHSVDKKQGMRQMSTCKVVVTSPEGYEIGEIYAALTLIDFGPTSALCDHHSNKSTISCYNEVRNYVPNFNVPILRQNGLTQDELLQAALELELWQERQRELFRAQLKDKEMQHLSVLTSEWKQRDMERELLLQRQLQECQKLEDKLKTTLKDAELKEKQLSTQEKELSMRLQKLDEQQERQKKEAKNQIESIKMEFNELLTLERLNVRELEQKNSSLVQKVKELEKELLEVRSAADSLKLQASKDPDVQLRTEVNILNMEKAELQQKLETALASKQKYKYQWSQAVRQINALQQKIHMMECLEKEKKEKIAALQQRIINAEEKNAHQTNDDILEMMNEKVQSLKSVVSPENIQQQLRQMSLAMHGSETVPTSSACHTRPNSSTMMNKIISNGPILNSIAKCMTSISNETGKHNSNVSVSTPSDTSGLTPSPQEQNLPNANQLPSKSSTISKPTKESPDLNGNTTAKDTNLHIQHLLAEKESLLIRGYTEQDKLIKELNSHIEKAKNGFK</sequence>
<name>A0A8T0ECY0_ARGBR</name>
<reference evidence="4" key="2">
    <citation type="submission" date="2020-06" db="EMBL/GenBank/DDBJ databases">
        <authorList>
            <person name="Sheffer M."/>
        </authorList>
    </citation>
    <scope>NUCLEOTIDE SEQUENCE</scope>
</reference>
<dbReference type="EMBL" id="JABXBU010002228">
    <property type="protein sequence ID" value="KAF8770500.1"/>
    <property type="molecule type" value="Genomic_DNA"/>
</dbReference>
<evidence type="ECO:0000256" key="2">
    <source>
        <dbReference type="SAM" id="MobiDB-lite"/>
    </source>
</evidence>
<feature type="region of interest" description="Disordered" evidence="2">
    <location>
        <begin position="998"/>
        <end position="1055"/>
    </location>
</feature>
<evidence type="ECO:0000313" key="5">
    <source>
        <dbReference type="Proteomes" id="UP000807504"/>
    </source>
</evidence>
<dbReference type="GO" id="GO:0005813">
    <property type="term" value="C:centrosome"/>
    <property type="evidence" value="ECO:0007669"/>
    <property type="project" value="TreeGrafter"/>
</dbReference>
<keyword evidence="5" id="KW-1185">Reference proteome</keyword>
<dbReference type="InterPro" id="IPR022136">
    <property type="entry name" value="DUF3668"/>
</dbReference>
<dbReference type="GO" id="GO:1903724">
    <property type="term" value="P:positive regulation of centriole elongation"/>
    <property type="evidence" value="ECO:0007669"/>
    <property type="project" value="TreeGrafter"/>
</dbReference>
<feature type="region of interest" description="Disordered" evidence="2">
    <location>
        <begin position="141"/>
        <end position="181"/>
    </location>
</feature>
<dbReference type="SUPFAM" id="SSF49562">
    <property type="entry name" value="C2 domain (Calcium/lipid-binding domain, CaLB)"/>
    <property type="match status" value="1"/>
</dbReference>
<feature type="domain" description="C2" evidence="3">
    <location>
        <begin position="1"/>
        <end position="109"/>
    </location>
</feature>
<evidence type="ECO:0000259" key="3">
    <source>
        <dbReference type="PROSITE" id="PS50004"/>
    </source>
</evidence>
<dbReference type="InterPro" id="IPR035892">
    <property type="entry name" value="C2_domain_sf"/>
</dbReference>
<feature type="region of interest" description="Disordered" evidence="2">
    <location>
        <begin position="420"/>
        <end position="473"/>
    </location>
</feature>
<comment type="caution">
    <text evidence="4">The sequence shown here is derived from an EMBL/GenBank/DDBJ whole genome shotgun (WGS) entry which is preliminary data.</text>
</comment>
<dbReference type="AlphaFoldDB" id="A0A8T0ECY0"/>
<organism evidence="4 5">
    <name type="scientific">Argiope bruennichi</name>
    <name type="common">Wasp spider</name>
    <name type="synonym">Aranea bruennichi</name>
    <dbReference type="NCBI Taxonomy" id="94029"/>
    <lineage>
        <taxon>Eukaryota</taxon>
        <taxon>Metazoa</taxon>
        <taxon>Ecdysozoa</taxon>
        <taxon>Arthropoda</taxon>
        <taxon>Chelicerata</taxon>
        <taxon>Arachnida</taxon>
        <taxon>Araneae</taxon>
        <taxon>Araneomorphae</taxon>
        <taxon>Entelegynae</taxon>
        <taxon>Araneoidea</taxon>
        <taxon>Araneidae</taxon>
        <taxon>Argiope</taxon>
    </lineage>
</organism>
<dbReference type="Pfam" id="PF12416">
    <property type="entry name" value="DUF3668"/>
    <property type="match status" value="1"/>
</dbReference>
<dbReference type="InterPro" id="IPR000008">
    <property type="entry name" value="C2_dom"/>
</dbReference>
<feature type="coiled-coil region" evidence="1">
    <location>
        <begin position="721"/>
        <end position="927"/>
    </location>
</feature>
<accession>A0A8T0ECY0</accession>
<feature type="compositionally biased region" description="Low complexity" evidence="2">
    <location>
        <begin position="438"/>
        <end position="453"/>
    </location>
</feature>
<proteinExistence type="predicted"/>
<evidence type="ECO:0000256" key="1">
    <source>
        <dbReference type="SAM" id="Coils"/>
    </source>
</evidence>